<evidence type="ECO:0000313" key="3">
    <source>
        <dbReference type="Proteomes" id="UP000008493"/>
    </source>
</evidence>
<feature type="compositionally biased region" description="Basic and acidic residues" evidence="1">
    <location>
        <begin position="267"/>
        <end position="301"/>
    </location>
</feature>
<dbReference type="OMA" id="MEYASSM"/>
<dbReference type="Proteomes" id="UP000008493">
    <property type="component" value="Unassembled WGS sequence"/>
</dbReference>
<dbReference type="KEGG" id="abp:AGABI1DRAFT126918"/>
<sequence length="578" mass="65438">MHRKLRDIIHVHIGQSMVLPEGYKSTPIRSTEDGGILPYAGSPRFGVLEQFVIAICIDFKLRGLAGPEFAKEQLRLLHLTQHVRGEAHKFIMKQVMNPASQKQGWTFEETVIALYEHFIHYTSTHEARDNLRQSRYNTKEGAQGFYEMIMEYASSMTQVPDDFTLVHHFLKHIPSKIRNYLLFTIGLEPEVSSLEECVSHAVAYENHQKRSSYYTARLGDSVNQSEPTRQHGDNTNRIRRPRQGGSDRISGQPNRMTTSRQQIPGMQHRDRRNDNRTGNSENRERRSNPKPIEKGRGKVSEGNKPPGPCWECGGDHFKSECPKLKKETQLRAARSDDGYTEDRETDTDDETDAHRQCYLSSQSEEGDSGNITEVKVGIDTFYEEDNLSDLSFVQALSVVPPEEDHTMKGECTAQVRKITLEKITNGKITRPQQTNENKQCLSSLVKVGGLEAWALWDSGSTTTGITPTFAHVAKIKVNELLDPHTLQLGTVGSRSSIKYGAKVPIQLGRTQTLSYVDIANFDRYDMIIGTPFMCDNGVILDLKNNTIIINNEQIPALPVAAESDMRLRRYRTTERTTD</sequence>
<dbReference type="RefSeq" id="XP_007328452.1">
    <property type="nucleotide sequence ID" value="XM_007328390.1"/>
</dbReference>
<dbReference type="AlphaFoldDB" id="K5XZJ5"/>
<proteinExistence type="predicted"/>
<dbReference type="Pfam" id="PF08284">
    <property type="entry name" value="RVP_2"/>
    <property type="match status" value="1"/>
</dbReference>
<dbReference type="eggNOG" id="ENOG502SVHK">
    <property type="taxonomic scope" value="Eukaryota"/>
</dbReference>
<dbReference type="InterPro" id="IPR021109">
    <property type="entry name" value="Peptidase_aspartic_dom_sf"/>
</dbReference>
<dbReference type="Gene3D" id="2.40.70.10">
    <property type="entry name" value="Acid Proteases"/>
    <property type="match status" value="1"/>
</dbReference>
<dbReference type="CDD" id="cd00303">
    <property type="entry name" value="retropepsin_like"/>
    <property type="match status" value="1"/>
</dbReference>
<evidence type="ECO:0000256" key="1">
    <source>
        <dbReference type="SAM" id="MobiDB-lite"/>
    </source>
</evidence>
<evidence type="ECO:0000313" key="2">
    <source>
        <dbReference type="EMBL" id="EKM80870.1"/>
    </source>
</evidence>
<keyword evidence="3" id="KW-1185">Reference proteome</keyword>
<dbReference type="OrthoDB" id="2799149at2759"/>
<dbReference type="EMBL" id="JH971388">
    <property type="protein sequence ID" value="EKM80870.1"/>
    <property type="molecule type" value="Genomic_DNA"/>
</dbReference>
<feature type="compositionally biased region" description="Polar residues" evidence="1">
    <location>
        <begin position="249"/>
        <end position="264"/>
    </location>
</feature>
<feature type="compositionally biased region" description="Basic and acidic residues" evidence="1">
    <location>
        <begin position="327"/>
        <end position="342"/>
    </location>
</feature>
<organism evidence="2 3">
    <name type="scientific">Agaricus bisporus var. burnettii (strain JB137-S8 / ATCC MYA-4627 / FGSC 10392)</name>
    <name type="common">White button mushroom</name>
    <dbReference type="NCBI Taxonomy" id="597362"/>
    <lineage>
        <taxon>Eukaryota</taxon>
        <taxon>Fungi</taxon>
        <taxon>Dikarya</taxon>
        <taxon>Basidiomycota</taxon>
        <taxon>Agaricomycotina</taxon>
        <taxon>Agaricomycetes</taxon>
        <taxon>Agaricomycetidae</taxon>
        <taxon>Agaricales</taxon>
        <taxon>Agaricineae</taxon>
        <taxon>Agaricaceae</taxon>
        <taxon>Agaricus</taxon>
    </lineage>
</organism>
<name>K5XZJ5_AGABU</name>
<reference evidence="3" key="1">
    <citation type="journal article" date="2012" name="Proc. Natl. Acad. Sci. U.S.A.">
        <title>Genome sequence of the button mushroom Agaricus bisporus reveals mechanisms governing adaptation to a humic-rich ecological niche.</title>
        <authorList>
            <person name="Morin E."/>
            <person name="Kohler A."/>
            <person name="Baker A.R."/>
            <person name="Foulongne-Oriol M."/>
            <person name="Lombard V."/>
            <person name="Nagy L.G."/>
            <person name="Ohm R.A."/>
            <person name="Patyshakuliyeva A."/>
            <person name="Brun A."/>
            <person name="Aerts A.L."/>
            <person name="Bailey A.M."/>
            <person name="Billette C."/>
            <person name="Coutinho P.M."/>
            <person name="Deakin G."/>
            <person name="Doddapaneni H."/>
            <person name="Floudas D."/>
            <person name="Grimwood J."/>
            <person name="Hilden K."/>
            <person name="Kuees U."/>
            <person name="LaButti K.M."/>
            <person name="Lapidus A."/>
            <person name="Lindquist E.A."/>
            <person name="Lucas S.M."/>
            <person name="Murat C."/>
            <person name="Riley R.W."/>
            <person name="Salamov A.A."/>
            <person name="Schmutz J."/>
            <person name="Subramanian V."/>
            <person name="Woesten H.A.B."/>
            <person name="Xu J."/>
            <person name="Eastwood D.C."/>
            <person name="Foster G.D."/>
            <person name="Sonnenberg A.S."/>
            <person name="Cullen D."/>
            <person name="de Vries R.P."/>
            <person name="Lundell T."/>
            <person name="Hibbett D.S."/>
            <person name="Henrissat B."/>
            <person name="Burton K.S."/>
            <person name="Kerrigan R.W."/>
            <person name="Challen M.P."/>
            <person name="Grigoriev I.V."/>
            <person name="Martin F."/>
        </authorList>
    </citation>
    <scope>NUCLEOTIDE SEQUENCE [LARGE SCALE GENOMIC DNA]</scope>
    <source>
        <strain evidence="3">JB137-S8 / ATCC MYA-4627 / FGSC 10392</strain>
    </source>
</reference>
<feature type="region of interest" description="Disordered" evidence="1">
    <location>
        <begin position="327"/>
        <end position="353"/>
    </location>
</feature>
<dbReference type="InParanoid" id="K5XZJ5"/>
<protein>
    <submittedName>
        <fullName evidence="2">Uncharacterized protein</fullName>
    </submittedName>
</protein>
<accession>K5XZJ5</accession>
<gene>
    <name evidence="2" type="ORF">AGABI1DRAFT_126918</name>
</gene>
<dbReference type="SUPFAM" id="SSF50630">
    <property type="entry name" value="Acid proteases"/>
    <property type="match status" value="1"/>
</dbReference>
<dbReference type="HOGENOM" id="CLU_471689_0_0_1"/>
<dbReference type="GeneID" id="18826591"/>
<feature type="region of interest" description="Disordered" evidence="1">
    <location>
        <begin position="218"/>
        <end position="308"/>
    </location>
</feature>